<sequence length="170" mass="19190">MKQHRNPIITIVITLSTLISTSLVAHAEQETLGDFRDWTAVSFVENGTRNCYIVSEPTKEKGEYTQRGPVYVQVTLRDGAGSAVVSFQAGYRFKEESEVHVQIDDGTQALFTESEMAWAYPGEDKMLIDRMRQGRRMVVVGTSWRGTETTDTYSLYGFTKAYNEILHSCS</sequence>
<accession>A0A382SNX6</accession>
<dbReference type="InterPro" id="IPR038696">
    <property type="entry name" value="IalB_sf"/>
</dbReference>
<name>A0A382SNX6_9ZZZZ</name>
<dbReference type="InterPro" id="IPR010642">
    <property type="entry name" value="Invasion_prot_B"/>
</dbReference>
<organism evidence="1">
    <name type="scientific">marine metagenome</name>
    <dbReference type="NCBI Taxonomy" id="408172"/>
    <lineage>
        <taxon>unclassified sequences</taxon>
        <taxon>metagenomes</taxon>
        <taxon>ecological metagenomes</taxon>
    </lineage>
</organism>
<dbReference type="EMBL" id="UINC01129899">
    <property type="protein sequence ID" value="SVD10611.1"/>
    <property type="molecule type" value="Genomic_DNA"/>
</dbReference>
<gene>
    <name evidence="1" type="ORF">METZ01_LOCUS363465</name>
</gene>
<evidence type="ECO:0000313" key="1">
    <source>
        <dbReference type="EMBL" id="SVD10611.1"/>
    </source>
</evidence>
<dbReference type="Pfam" id="PF06776">
    <property type="entry name" value="IalB"/>
    <property type="match status" value="1"/>
</dbReference>
<dbReference type="AlphaFoldDB" id="A0A382SNX6"/>
<reference evidence="1" key="1">
    <citation type="submission" date="2018-05" db="EMBL/GenBank/DDBJ databases">
        <authorList>
            <person name="Lanie J.A."/>
            <person name="Ng W.-L."/>
            <person name="Kazmierczak K.M."/>
            <person name="Andrzejewski T.M."/>
            <person name="Davidsen T.M."/>
            <person name="Wayne K.J."/>
            <person name="Tettelin H."/>
            <person name="Glass J.I."/>
            <person name="Rusch D."/>
            <person name="Podicherti R."/>
            <person name="Tsui H.-C.T."/>
            <person name="Winkler M.E."/>
        </authorList>
    </citation>
    <scope>NUCLEOTIDE SEQUENCE</scope>
</reference>
<protein>
    <submittedName>
        <fullName evidence="1">Uncharacterized protein</fullName>
    </submittedName>
</protein>
<dbReference type="Gene3D" id="2.60.40.1880">
    <property type="entry name" value="Invasion associated locus B (IalB) protein"/>
    <property type="match status" value="1"/>
</dbReference>
<proteinExistence type="predicted"/>